<accession>A0AAX2RXY9</accession>
<dbReference type="Proteomes" id="UP000298234">
    <property type="component" value="Unassembled WGS sequence"/>
</dbReference>
<dbReference type="EMBL" id="SNSQ01000003">
    <property type="protein sequence ID" value="TEU53370.1"/>
    <property type="molecule type" value="Genomic_DNA"/>
</dbReference>
<comment type="caution">
    <text evidence="1">The sequence shown here is derived from an EMBL/GenBank/DDBJ whole genome shotgun (WGS) entry which is preliminary data.</text>
</comment>
<organism evidence="1 2">
    <name type="scientific">Burkholderia cepacia</name>
    <name type="common">Pseudomonas cepacia</name>
    <dbReference type="NCBI Taxonomy" id="292"/>
    <lineage>
        <taxon>Bacteria</taxon>
        <taxon>Pseudomonadati</taxon>
        <taxon>Pseudomonadota</taxon>
        <taxon>Betaproteobacteria</taxon>
        <taxon>Burkholderiales</taxon>
        <taxon>Burkholderiaceae</taxon>
        <taxon>Burkholderia</taxon>
        <taxon>Burkholderia cepacia complex</taxon>
    </lineage>
</organism>
<gene>
    <name evidence="1" type="ORF">E3D37_04205</name>
</gene>
<dbReference type="AlphaFoldDB" id="A0AAX2RXY9"/>
<sequence>MERIAQALTLCETQASIRETTTRLRVLARELHRNLTNADYDPGSSIDASAAIRSALRYCRPSPPARLARLRFPVTVNATPRYRVDIIRIISYFS</sequence>
<dbReference type="RefSeq" id="WP_124819223.1">
    <property type="nucleotide sequence ID" value="NZ_JAIZRX010000006.1"/>
</dbReference>
<proteinExistence type="predicted"/>
<name>A0AAX2RXY9_BURCE</name>
<reference evidence="1 2" key="1">
    <citation type="submission" date="2019-03" db="EMBL/GenBank/DDBJ databases">
        <title>Burkholderia cepacia outbreak.</title>
        <authorList>
            <person name="Farzana R."/>
            <person name="Walsh T.R."/>
        </authorList>
    </citation>
    <scope>NUCLEOTIDE SEQUENCE [LARGE SCALE GENOMIC DNA]</scope>
    <source>
        <strain evidence="2">d13</strain>
    </source>
</reference>
<protein>
    <submittedName>
        <fullName evidence="1">Uncharacterized protein</fullName>
    </submittedName>
</protein>
<evidence type="ECO:0000313" key="1">
    <source>
        <dbReference type="EMBL" id="TEU53370.1"/>
    </source>
</evidence>
<evidence type="ECO:0000313" key="2">
    <source>
        <dbReference type="Proteomes" id="UP000298234"/>
    </source>
</evidence>